<comment type="caution">
    <text evidence="1">The sequence shown here is derived from an EMBL/GenBank/DDBJ whole genome shotgun (WGS) entry which is preliminary data.</text>
</comment>
<dbReference type="RefSeq" id="WP_157295692.1">
    <property type="nucleotide sequence ID" value="NZ_JBIAZU010000007.1"/>
</dbReference>
<organism evidence="1 2">
    <name type="scientific">Paractinoplanes globisporus</name>
    <dbReference type="NCBI Taxonomy" id="113565"/>
    <lineage>
        <taxon>Bacteria</taxon>
        <taxon>Bacillati</taxon>
        <taxon>Actinomycetota</taxon>
        <taxon>Actinomycetes</taxon>
        <taxon>Micromonosporales</taxon>
        <taxon>Micromonosporaceae</taxon>
        <taxon>Paractinoplanes</taxon>
    </lineage>
</organism>
<protein>
    <submittedName>
        <fullName evidence="1">Uncharacterized protein</fullName>
    </submittedName>
</protein>
<accession>A0ABW6WPW4</accession>
<dbReference type="EMBL" id="JBIAZU010000007">
    <property type="protein sequence ID" value="MFF5295333.1"/>
    <property type="molecule type" value="Genomic_DNA"/>
</dbReference>
<keyword evidence="2" id="KW-1185">Reference proteome</keyword>
<dbReference type="Proteomes" id="UP001602245">
    <property type="component" value="Unassembled WGS sequence"/>
</dbReference>
<gene>
    <name evidence="1" type="ORF">ACFY35_38355</name>
</gene>
<evidence type="ECO:0000313" key="1">
    <source>
        <dbReference type="EMBL" id="MFF5295333.1"/>
    </source>
</evidence>
<proteinExistence type="predicted"/>
<name>A0ABW6WPW4_9ACTN</name>
<sequence length="265" mass="28950">MPDWDYQANLRLRRRLSIDLAASRESAGLPGDTAMAISVRWNAVPSLLRGSAAWVPLKDDVQDYVIDVDISGERLGGVVRLETLVVLAGEIEARPAVAHLIGSSLWSDAIEIRLQGDAPLFPIALIPFSSSSLPHRAAWFLELGPDLNATALGAIQLLVNQEHPMIVAAVKRAGSPNEVDRAVLSTLRSDVVRTMLERALGDEAFEMTETFEKDTLGAVLQGLMRTYMSNYLADDLLEIRRIRASDPPLFAAITQAATQLLADER</sequence>
<reference evidence="1 2" key="1">
    <citation type="submission" date="2024-10" db="EMBL/GenBank/DDBJ databases">
        <title>The Natural Products Discovery Center: Release of the First 8490 Sequenced Strains for Exploring Actinobacteria Biosynthetic Diversity.</title>
        <authorList>
            <person name="Kalkreuter E."/>
            <person name="Kautsar S.A."/>
            <person name="Yang D."/>
            <person name="Bader C.D."/>
            <person name="Teijaro C.N."/>
            <person name="Fluegel L."/>
            <person name="Davis C.M."/>
            <person name="Simpson J.R."/>
            <person name="Lauterbach L."/>
            <person name="Steele A.D."/>
            <person name="Gui C."/>
            <person name="Meng S."/>
            <person name="Li G."/>
            <person name="Viehrig K."/>
            <person name="Ye F."/>
            <person name="Su P."/>
            <person name="Kiefer A.F."/>
            <person name="Nichols A."/>
            <person name="Cepeda A.J."/>
            <person name="Yan W."/>
            <person name="Fan B."/>
            <person name="Jiang Y."/>
            <person name="Adhikari A."/>
            <person name="Zheng C.-J."/>
            <person name="Schuster L."/>
            <person name="Cowan T.M."/>
            <person name="Smanski M.J."/>
            <person name="Chevrette M.G."/>
            <person name="De Carvalho L.P.S."/>
            <person name="Shen B."/>
        </authorList>
    </citation>
    <scope>NUCLEOTIDE SEQUENCE [LARGE SCALE GENOMIC DNA]</scope>
    <source>
        <strain evidence="1 2">NPDC000087</strain>
    </source>
</reference>
<evidence type="ECO:0000313" key="2">
    <source>
        <dbReference type="Proteomes" id="UP001602245"/>
    </source>
</evidence>